<keyword evidence="5" id="KW-0732">Signal</keyword>
<evidence type="ECO:0000256" key="1">
    <source>
        <dbReference type="ARBA" id="ARBA00004167"/>
    </source>
</evidence>
<keyword evidence="3" id="KW-1133">Transmembrane helix</keyword>
<keyword evidence="7" id="KW-1185">Reference proteome</keyword>
<accession>A0A5C4W1B9</accession>
<keyword evidence="2" id="KW-0812">Transmembrane</keyword>
<dbReference type="RefSeq" id="WP_139622402.1">
    <property type="nucleotide sequence ID" value="NZ_VDMP01000021.1"/>
</dbReference>
<protein>
    <recommendedName>
        <fullName evidence="8">Metalloprotease</fullName>
    </recommendedName>
</protein>
<evidence type="ECO:0000256" key="5">
    <source>
        <dbReference type="SAM" id="SignalP"/>
    </source>
</evidence>
<dbReference type="GO" id="GO:0016020">
    <property type="term" value="C:membrane"/>
    <property type="evidence" value="ECO:0007669"/>
    <property type="project" value="UniProtKB-SubCell"/>
</dbReference>
<keyword evidence="4" id="KW-0472">Membrane</keyword>
<comment type="subcellular location">
    <subcellularLocation>
        <location evidence="1">Membrane</location>
        <topology evidence="1">Single-pass membrane protein</topology>
    </subcellularLocation>
</comment>
<reference evidence="6 7" key="1">
    <citation type="journal article" date="2016" name="Int. J. Syst. Evol. Microbiol.">
        <title>Nocardioides albidus sp. nov., an actinobacterium isolated from garden soil.</title>
        <authorList>
            <person name="Singh H."/>
            <person name="Du J."/>
            <person name="Trinh H."/>
            <person name="Won K."/>
            <person name="Yang J.E."/>
            <person name="Yin C."/>
            <person name="Kook M."/>
            <person name="Yi T.H."/>
        </authorList>
    </citation>
    <scope>NUCLEOTIDE SEQUENCE [LARGE SCALE GENOMIC DNA]</scope>
    <source>
        <strain evidence="6 7">CCTCC AB 2015297</strain>
    </source>
</reference>
<dbReference type="EMBL" id="VDMP01000021">
    <property type="protein sequence ID" value="TNM41962.1"/>
    <property type="molecule type" value="Genomic_DNA"/>
</dbReference>
<evidence type="ECO:0000256" key="4">
    <source>
        <dbReference type="ARBA" id="ARBA00023136"/>
    </source>
</evidence>
<evidence type="ECO:0000256" key="3">
    <source>
        <dbReference type="ARBA" id="ARBA00022989"/>
    </source>
</evidence>
<comment type="caution">
    <text evidence="6">The sequence shown here is derived from an EMBL/GenBank/DDBJ whole genome shotgun (WGS) entry which is preliminary data.</text>
</comment>
<sequence>MTRIPRPFLAAVHLVVTALVGALLSVSLSSPAKADAAPLASAPEARVALPSARRPPSPNRVLKHNPIYRVKALKDRACIRHAVPLDTAAHVTEYYTVLKGCLDKAWRKKVKKAGLRWRKPAMVVWSQAVSTPCGPGEIYVSTYCPVNRTMYLNVEEVLAWARDPARDGLGGRLGWLRAAFVLSHEYGHHIQTQMGVWKAIARKVSTGRTTWAASTPATELQASCLALVFLHSIRATYPIEDAVLADWRWRLIRLASHGTDANQMFWMDRGFATGRPKACNVFKAPAGLRA</sequence>
<evidence type="ECO:0000313" key="6">
    <source>
        <dbReference type="EMBL" id="TNM41962.1"/>
    </source>
</evidence>
<evidence type="ECO:0000313" key="7">
    <source>
        <dbReference type="Proteomes" id="UP000313231"/>
    </source>
</evidence>
<dbReference type="InterPro" id="IPR007343">
    <property type="entry name" value="Uncharacterised_pept_Zn_put"/>
</dbReference>
<organism evidence="6 7">
    <name type="scientific">Nocardioides albidus</name>
    <dbReference type="NCBI Taxonomy" id="1517589"/>
    <lineage>
        <taxon>Bacteria</taxon>
        <taxon>Bacillati</taxon>
        <taxon>Actinomycetota</taxon>
        <taxon>Actinomycetes</taxon>
        <taxon>Propionibacteriales</taxon>
        <taxon>Nocardioidaceae</taxon>
        <taxon>Nocardioides</taxon>
    </lineage>
</organism>
<evidence type="ECO:0000256" key="2">
    <source>
        <dbReference type="ARBA" id="ARBA00022692"/>
    </source>
</evidence>
<feature type="signal peptide" evidence="5">
    <location>
        <begin position="1"/>
        <end position="34"/>
    </location>
</feature>
<dbReference type="PANTHER" id="PTHR30168">
    <property type="entry name" value="PUTATIVE MEMBRANE PROTEIN YPFJ"/>
    <property type="match status" value="1"/>
</dbReference>
<name>A0A5C4W1B9_9ACTN</name>
<dbReference type="AlphaFoldDB" id="A0A5C4W1B9"/>
<dbReference type="OrthoDB" id="9774900at2"/>
<dbReference type="Proteomes" id="UP000313231">
    <property type="component" value="Unassembled WGS sequence"/>
</dbReference>
<dbReference type="PANTHER" id="PTHR30168:SF0">
    <property type="entry name" value="INNER MEMBRANE PROTEIN"/>
    <property type="match status" value="1"/>
</dbReference>
<gene>
    <name evidence="6" type="ORF">FHP29_08300</name>
</gene>
<feature type="chain" id="PRO_5039223195" description="Metalloprotease" evidence="5">
    <location>
        <begin position="35"/>
        <end position="290"/>
    </location>
</feature>
<dbReference type="Pfam" id="PF04228">
    <property type="entry name" value="Zn_peptidase"/>
    <property type="match status" value="1"/>
</dbReference>
<proteinExistence type="predicted"/>
<evidence type="ECO:0008006" key="8">
    <source>
        <dbReference type="Google" id="ProtNLM"/>
    </source>
</evidence>